<name>A0A4D6LTI2_VIGUN</name>
<proteinExistence type="predicted"/>
<sequence length="56" mass="6435">MQASSRPRLGEPLSPKREHQSLNPKTSRPSEKHESAPETRFYNSRLDEMDSPGRDL</sequence>
<dbReference type="Proteomes" id="UP000501690">
    <property type="component" value="Linkage Group LG5"/>
</dbReference>
<evidence type="ECO:0000313" key="2">
    <source>
        <dbReference type="EMBL" id="QCD92222.1"/>
    </source>
</evidence>
<evidence type="ECO:0000256" key="1">
    <source>
        <dbReference type="SAM" id="MobiDB-lite"/>
    </source>
</evidence>
<feature type="region of interest" description="Disordered" evidence="1">
    <location>
        <begin position="1"/>
        <end position="56"/>
    </location>
</feature>
<feature type="compositionally biased region" description="Basic and acidic residues" evidence="1">
    <location>
        <begin position="45"/>
        <end position="56"/>
    </location>
</feature>
<dbReference type="AlphaFoldDB" id="A0A4D6LTI2"/>
<gene>
    <name evidence="2" type="ORF">DEO72_LG5g283</name>
</gene>
<protein>
    <submittedName>
        <fullName evidence="2">Uncharacterized protein</fullName>
    </submittedName>
</protein>
<evidence type="ECO:0000313" key="3">
    <source>
        <dbReference type="Proteomes" id="UP000501690"/>
    </source>
</evidence>
<reference evidence="2 3" key="1">
    <citation type="submission" date="2019-04" db="EMBL/GenBank/DDBJ databases">
        <title>An improved genome assembly and genetic linkage map for asparagus bean, Vigna unguiculata ssp. sesquipedialis.</title>
        <authorList>
            <person name="Xia Q."/>
            <person name="Zhang R."/>
            <person name="Dong Y."/>
        </authorList>
    </citation>
    <scope>NUCLEOTIDE SEQUENCE [LARGE SCALE GENOMIC DNA]</scope>
    <source>
        <tissue evidence="2">Leaf</tissue>
    </source>
</reference>
<keyword evidence="3" id="KW-1185">Reference proteome</keyword>
<dbReference type="EMBL" id="CP039349">
    <property type="protein sequence ID" value="QCD92222.1"/>
    <property type="molecule type" value="Genomic_DNA"/>
</dbReference>
<accession>A0A4D6LTI2</accession>
<feature type="compositionally biased region" description="Basic and acidic residues" evidence="1">
    <location>
        <begin position="28"/>
        <end position="37"/>
    </location>
</feature>
<organism evidence="2 3">
    <name type="scientific">Vigna unguiculata</name>
    <name type="common">Cowpea</name>
    <dbReference type="NCBI Taxonomy" id="3917"/>
    <lineage>
        <taxon>Eukaryota</taxon>
        <taxon>Viridiplantae</taxon>
        <taxon>Streptophyta</taxon>
        <taxon>Embryophyta</taxon>
        <taxon>Tracheophyta</taxon>
        <taxon>Spermatophyta</taxon>
        <taxon>Magnoliopsida</taxon>
        <taxon>eudicotyledons</taxon>
        <taxon>Gunneridae</taxon>
        <taxon>Pentapetalae</taxon>
        <taxon>rosids</taxon>
        <taxon>fabids</taxon>
        <taxon>Fabales</taxon>
        <taxon>Fabaceae</taxon>
        <taxon>Papilionoideae</taxon>
        <taxon>50 kb inversion clade</taxon>
        <taxon>NPAAA clade</taxon>
        <taxon>indigoferoid/millettioid clade</taxon>
        <taxon>Phaseoleae</taxon>
        <taxon>Vigna</taxon>
    </lineage>
</organism>